<proteinExistence type="predicted"/>
<accession>A0A9K3NPB5</accession>
<comment type="caution">
    <text evidence="1">The sequence shown here is derived from an EMBL/GenBank/DDBJ whole genome shotgun (WGS) entry which is preliminary data.</text>
</comment>
<reference evidence="1" key="2">
    <citation type="submission" date="2020-06" db="EMBL/GenBank/DDBJ databases">
        <title>Helianthus annuus Genome sequencing and assembly Release 2.</title>
        <authorList>
            <person name="Gouzy J."/>
            <person name="Langlade N."/>
            <person name="Munos S."/>
        </authorList>
    </citation>
    <scope>NUCLEOTIDE SEQUENCE</scope>
    <source>
        <tissue evidence="1">Leaves</tissue>
    </source>
</reference>
<name>A0A9K3NPB5_HELAN</name>
<evidence type="ECO:0000313" key="1">
    <source>
        <dbReference type="EMBL" id="KAF5807814.1"/>
    </source>
</evidence>
<dbReference type="EMBL" id="MNCJ02000320">
    <property type="protein sequence ID" value="KAF5807814.1"/>
    <property type="molecule type" value="Genomic_DNA"/>
</dbReference>
<keyword evidence="2" id="KW-1185">Reference proteome</keyword>
<evidence type="ECO:0000313" key="2">
    <source>
        <dbReference type="Proteomes" id="UP000215914"/>
    </source>
</evidence>
<sequence length="49" mass="5629">MRTRTNSEKEPIESHPSSSNSVLLLLYIRISTMTRLAVHWLASVRMTTI</sequence>
<reference evidence="1" key="1">
    <citation type="journal article" date="2017" name="Nature">
        <title>The sunflower genome provides insights into oil metabolism, flowering and Asterid evolution.</title>
        <authorList>
            <person name="Badouin H."/>
            <person name="Gouzy J."/>
            <person name="Grassa C.J."/>
            <person name="Murat F."/>
            <person name="Staton S.E."/>
            <person name="Cottret L."/>
            <person name="Lelandais-Briere C."/>
            <person name="Owens G.L."/>
            <person name="Carrere S."/>
            <person name="Mayjonade B."/>
            <person name="Legrand L."/>
            <person name="Gill N."/>
            <person name="Kane N.C."/>
            <person name="Bowers J.E."/>
            <person name="Hubner S."/>
            <person name="Bellec A."/>
            <person name="Berard A."/>
            <person name="Berges H."/>
            <person name="Blanchet N."/>
            <person name="Boniface M.C."/>
            <person name="Brunel D."/>
            <person name="Catrice O."/>
            <person name="Chaidir N."/>
            <person name="Claudel C."/>
            <person name="Donnadieu C."/>
            <person name="Faraut T."/>
            <person name="Fievet G."/>
            <person name="Helmstetter N."/>
            <person name="King M."/>
            <person name="Knapp S.J."/>
            <person name="Lai Z."/>
            <person name="Le Paslier M.C."/>
            <person name="Lippi Y."/>
            <person name="Lorenzon L."/>
            <person name="Mandel J.R."/>
            <person name="Marage G."/>
            <person name="Marchand G."/>
            <person name="Marquand E."/>
            <person name="Bret-Mestries E."/>
            <person name="Morien E."/>
            <person name="Nambeesan S."/>
            <person name="Nguyen T."/>
            <person name="Pegot-Espagnet P."/>
            <person name="Pouilly N."/>
            <person name="Raftis F."/>
            <person name="Sallet E."/>
            <person name="Schiex T."/>
            <person name="Thomas J."/>
            <person name="Vandecasteele C."/>
            <person name="Vares D."/>
            <person name="Vear F."/>
            <person name="Vautrin S."/>
            <person name="Crespi M."/>
            <person name="Mangin B."/>
            <person name="Burke J.M."/>
            <person name="Salse J."/>
            <person name="Munos S."/>
            <person name="Vincourt P."/>
            <person name="Rieseberg L.H."/>
            <person name="Langlade N.B."/>
        </authorList>
    </citation>
    <scope>NUCLEOTIDE SEQUENCE</scope>
    <source>
        <tissue evidence="1">Leaves</tissue>
    </source>
</reference>
<gene>
    <name evidence="1" type="ORF">HanXRQr2_Chr05g0237841</name>
</gene>
<dbReference type="AlphaFoldDB" id="A0A9K3NPB5"/>
<dbReference type="Proteomes" id="UP000215914">
    <property type="component" value="Unassembled WGS sequence"/>
</dbReference>
<dbReference type="Gramene" id="mRNA:HanXRQr2_Chr05g0237841">
    <property type="protein sequence ID" value="mRNA:HanXRQr2_Chr05g0237841"/>
    <property type="gene ID" value="HanXRQr2_Chr05g0237841"/>
</dbReference>
<protein>
    <submittedName>
        <fullName evidence="1">Uncharacterized protein</fullName>
    </submittedName>
</protein>
<organism evidence="1 2">
    <name type="scientific">Helianthus annuus</name>
    <name type="common">Common sunflower</name>
    <dbReference type="NCBI Taxonomy" id="4232"/>
    <lineage>
        <taxon>Eukaryota</taxon>
        <taxon>Viridiplantae</taxon>
        <taxon>Streptophyta</taxon>
        <taxon>Embryophyta</taxon>
        <taxon>Tracheophyta</taxon>
        <taxon>Spermatophyta</taxon>
        <taxon>Magnoliopsida</taxon>
        <taxon>eudicotyledons</taxon>
        <taxon>Gunneridae</taxon>
        <taxon>Pentapetalae</taxon>
        <taxon>asterids</taxon>
        <taxon>campanulids</taxon>
        <taxon>Asterales</taxon>
        <taxon>Asteraceae</taxon>
        <taxon>Asteroideae</taxon>
        <taxon>Heliantheae alliance</taxon>
        <taxon>Heliantheae</taxon>
        <taxon>Helianthus</taxon>
    </lineage>
</organism>